<dbReference type="SUPFAM" id="SSF69318">
    <property type="entry name" value="Integrin alpha N-terminal domain"/>
    <property type="match status" value="1"/>
</dbReference>
<organism evidence="3 4">
    <name type="scientific">Thalassovita mangrovi</name>
    <dbReference type="NCBI Taxonomy" id="2692236"/>
    <lineage>
        <taxon>Bacteria</taxon>
        <taxon>Pseudomonadati</taxon>
        <taxon>Pseudomonadota</taxon>
        <taxon>Alphaproteobacteria</taxon>
        <taxon>Rhodobacterales</taxon>
        <taxon>Roseobacteraceae</taxon>
        <taxon>Thalassovita</taxon>
    </lineage>
</organism>
<dbReference type="InterPro" id="IPR028994">
    <property type="entry name" value="Integrin_alpha_N"/>
</dbReference>
<comment type="caution">
    <text evidence="3">The sequence shown here is derived from an EMBL/GenBank/DDBJ whole genome shotgun (WGS) entry which is preliminary data.</text>
</comment>
<dbReference type="Pfam" id="PF13517">
    <property type="entry name" value="FG-GAP_3"/>
    <property type="match status" value="1"/>
</dbReference>
<dbReference type="AlphaFoldDB" id="A0A6L8LF97"/>
<protein>
    <submittedName>
        <fullName evidence="3">VCBS repeat-containing protein</fullName>
    </submittedName>
</protein>
<dbReference type="Proteomes" id="UP000479043">
    <property type="component" value="Unassembled WGS sequence"/>
</dbReference>
<keyword evidence="4" id="KW-1185">Reference proteome</keyword>
<dbReference type="InterPro" id="IPR013517">
    <property type="entry name" value="FG-GAP"/>
</dbReference>
<feature type="signal peptide" evidence="2">
    <location>
        <begin position="1"/>
        <end position="22"/>
    </location>
</feature>
<dbReference type="RefSeq" id="WP_160972420.1">
    <property type="nucleotide sequence ID" value="NZ_WWEN01000002.1"/>
</dbReference>
<proteinExistence type="predicted"/>
<dbReference type="EMBL" id="WWEN01000002">
    <property type="protein sequence ID" value="MYM54747.1"/>
    <property type="molecule type" value="Genomic_DNA"/>
</dbReference>
<evidence type="ECO:0000313" key="4">
    <source>
        <dbReference type="Proteomes" id="UP000479043"/>
    </source>
</evidence>
<evidence type="ECO:0000313" key="3">
    <source>
        <dbReference type="EMBL" id="MYM54747.1"/>
    </source>
</evidence>
<accession>A0A6L8LF97</accession>
<sequence>MHRIAALPLLLWAALQAAPAAAEITSARYLDPTTRYAHGVFGDTEEWGALRMRLSDGRALRVTLPDTHVFEDNSPRLIDVDGDGDAEVVVIETDIARGASLAVYDETGKIAATPHIGRTHRWLAPLGGADLDGDGSVELAYIDRPHLARVLRVWRFRDGALREVATLKGLTNHRLGDAEIGGGFRDCGQGPEIVTADADWRRVMAVRLENGHLSARSIGRYEGPESFTQALNCAN</sequence>
<keyword evidence="1 2" id="KW-0732">Signal</keyword>
<feature type="chain" id="PRO_5026664541" evidence="2">
    <location>
        <begin position="23"/>
        <end position="235"/>
    </location>
</feature>
<name>A0A6L8LF97_9RHOB</name>
<evidence type="ECO:0000256" key="1">
    <source>
        <dbReference type="ARBA" id="ARBA00022729"/>
    </source>
</evidence>
<gene>
    <name evidence="3" type="ORF">GR167_05480</name>
</gene>
<reference evidence="3 4" key="1">
    <citation type="submission" date="2020-01" db="EMBL/GenBank/DDBJ databases">
        <authorList>
            <person name="Chen S."/>
        </authorList>
    </citation>
    <scope>NUCLEOTIDE SEQUENCE [LARGE SCALE GENOMIC DNA]</scope>
    <source>
        <strain evidence="3 4">GS-10</strain>
    </source>
</reference>
<evidence type="ECO:0000256" key="2">
    <source>
        <dbReference type="SAM" id="SignalP"/>
    </source>
</evidence>